<name>A0A8H5EVQ0_9AGAR</name>
<dbReference type="SUPFAM" id="SSF51905">
    <property type="entry name" value="FAD/NAD(P)-binding domain"/>
    <property type="match status" value="1"/>
</dbReference>
<dbReference type="InterPro" id="IPR006905">
    <property type="entry name" value="Flavin_halogenase"/>
</dbReference>
<keyword evidence="4" id="KW-1185">Reference proteome</keyword>
<evidence type="ECO:0000313" key="3">
    <source>
        <dbReference type="EMBL" id="KAF5314335.1"/>
    </source>
</evidence>
<dbReference type="EMBL" id="JAACJJ010000044">
    <property type="protein sequence ID" value="KAF5314335.1"/>
    <property type="molecule type" value="Genomic_DNA"/>
</dbReference>
<evidence type="ECO:0000256" key="2">
    <source>
        <dbReference type="ARBA" id="ARBA00049364"/>
    </source>
</evidence>
<sequence length="457" mass="50196">MKSFLVIGTVDAPKDNGGLTLREQTKRKTWRGLASSPRPPEYLGLQVIFIFLSILTPLRLAREHLIFPQMNPSQMDSFDIAIIGGGPAGCATALSIRKSAPSLTCIVIDDADPENFKVGESLPPESGRLLHYLDASLMKTMSSRVSSGLHTPCSGNASAWASSQVEERHSIMNPFGHGHHLDRANFDEMLRCAVDQGPSTTLKKGKFSSIHKRDDGKWILDLDVQGTQKGIEATWVVDATGRKASLATKIGAKVVTSNPLLAFFAVFTSPDPEIGIGDNDMRTLIEATASGWWYSSLVSRNPRTRVVVFHTSPSHPIAKIVRRAEGFLEHLKESSMHVFGIVEKGEYEMENKYPRCTAAGSSRLDSPCDGAAHWVAVGDAAMAFDPLSSQGMMTALEMGSYAGLHLSSVLMGKEEEIQLQGVLENTYDRVVSEYEKHRGYYYSIVKRFPGELFWEST</sequence>
<dbReference type="OrthoDB" id="2647594at2759"/>
<dbReference type="InterPro" id="IPR050816">
    <property type="entry name" value="Flavin-dep_Halogenase_NPB"/>
</dbReference>
<dbReference type="Pfam" id="PF04820">
    <property type="entry name" value="Trp_halogenase"/>
    <property type="match status" value="1"/>
</dbReference>
<dbReference type="GO" id="GO:0140907">
    <property type="term" value="F:flavin-dependent halogenase activity"/>
    <property type="evidence" value="ECO:0007669"/>
    <property type="project" value="UniProtKB-ARBA"/>
</dbReference>
<evidence type="ECO:0000256" key="1">
    <source>
        <dbReference type="ARBA" id="ARBA00005706"/>
    </source>
</evidence>
<evidence type="ECO:0000313" key="4">
    <source>
        <dbReference type="Proteomes" id="UP000567179"/>
    </source>
</evidence>
<dbReference type="PANTHER" id="PTHR43747:SF1">
    <property type="entry name" value="SLR1998 PROTEIN"/>
    <property type="match status" value="1"/>
</dbReference>
<dbReference type="InterPro" id="IPR036188">
    <property type="entry name" value="FAD/NAD-bd_sf"/>
</dbReference>
<evidence type="ECO:0008006" key="5">
    <source>
        <dbReference type="Google" id="ProtNLM"/>
    </source>
</evidence>
<dbReference type="PANTHER" id="PTHR43747">
    <property type="entry name" value="FAD-BINDING PROTEIN"/>
    <property type="match status" value="1"/>
</dbReference>
<dbReference type="Gene3D" id="3.50.50.60">
    <property type="entry name" value="FAD/NAD(P)-binding domain"/>
    <property type="match status" value="1"/>
</dbReference>
<accession>A0A8H5EVQ0</accession>
<dbReference type="GO" id="GO:0044550">
    <property type="term" value="P:secondary metabolite biosynthetic process"/>
    <property type="evidence" value="ECO:0007669"/>
    <property type="project" value="UniProtKB-ARBA"/>
</dbReference>
<dbReference type="PRINTS" id="PR00420">
    <property type="entry name" value="RNGMNOXGNASE"/>
</dbReference>
<gene>
    <name evidence="3" type="ORF">D9619_011775</name>
</gene>
<organism evidence="3 4">
    <name type="scientific">Psilocybe cf. subviscida</name>
    <dbReference type="NCBI Taxonomy" id="2480587"/>
    <lineage>
        <taxon>Eukaryota</taxon>
        <taxon>Fungi</taxon>
        <taxon>Dikarya</taxon>
        <taxon>Basidiomycota</taxon>
        <taxon>Agaricomycotina</taxon>
        <taxon>Agaricomycetes</taxon>
        <taxon>Agaricomycetidae</taxon>
        <taxon>Agaricales</taxon>
        <taxon>Agaricineae</taxon>
        <taxon>Strophariaceae</taxon>
        <taxon>Psilocybe</taxon>
    </lineage>
</organism>
<comment type="similarity">
    <text evidence="1">Belongs to the flavin-dependent halogenase family.</text>
</comment>
<dbReference type="GO" id="GO:0004497">
    <property type="term" value="F:monooxygenase activity"/>
    <property type="evidence" value="ECO:0007669"/>
    <property type="project" value="InterPro"/>
</dbReference>
<dbReference type="Gene3D" id="3.30.9.100">
    <property type="match status" value="1"/>
</dbReference>
<reference evidence="3 4" key="1">
    <citation type="journal article" date="2020" name="ISME J.">
        <title>Uncovering the hidden diversity of litter-decomposition mechanisms in mushroom-forming fungi.</title>
        <authorList>
            <person name="Floudas D."/>
            <person name="Bentzer J."/>
            <person name="Ahren D."/>
            <person name="Johansson T."/>
            <person name="Persson P."/>
            <person name="Tunlid A."/>
        </authorList>
    </citation>
    <scope>NUCLEOTIDE SEQUENCE [LARGE SCALE GENOMIC DNA]</scope>
    <source>
        <strain evidence="3 4">CBS 101986</strain>
    </source>
</reference>
<proteinExistence type="inferred from homology"/>
<comment type="catalytic activity">
    <reaction evidence="2">
        <text>melleolide F + FADH2 + chloride + O2 = 6'-chloromelleolide F + FAD + 2 H2O + H(+)</text>
        <dbReference type="Rhea" id="RHEA:67160"/>
        <dbReference type="ChEBI" id="CHEBI:15377"/>
        <dbReference type="ChEBI" id="CHEBI:15378"/>
        <dbReference type="ChEBI" id="CHEBI:15379"/>
        <dbReference type="ChEBI" id="CHEBI:17996"/>
        <dbReference type="ChEBI" id="CHEBI:57692"/>
        <dbReference type="ChEBI" id="CHEBI:58307"/>
        <dbReference type="ChEBI" id="CHEBI:167712"/>
        <dbReference type="ChEBI" id="CHEBI:167713"/>
    </reaction>
    <physiologicalReaction direction="left-to-right" evidence="2">
        <dbReference type="Rhea" id="RHEA:67161"/>
    </physiologicalReaction>
</comment>
<comment type="caution">
    <text evidence="3">The sequence shown here is derived from an EMBL/GenBank/DDBJ whole genome shotgun (WGS) entry which is preliminary data.</text>
</comment>
<dbReference type="AlphaFoldDB" id="A0A8H5EVQ0"/>
<dbReference type="Proteomes" id="UP000567179">
    <property type="component" value="Unassembled WGS sequence"/>
</dbReference>
<protein>
    <recommendedName>
        <fullName evidence="5">FAD-binding domain-containing protein</fullName>
    </recommendedName>
</protein>